<comment type="caution">
    <text evidence="2">The sequence shown here is derived from an EMBL/GenBank/DDBJ whole genome shotgun (WGS) entry which is preliminary data.</text>
</comment>
<dbReference type="EMBL" id="JACGWM010000003">
    <property type="protein sequence ID" value="KAL0381971.1"/>
    <property type="molecule type" value="Genomic_DNA"/>
</dbReference>
<sequence>MQERIRVLRLLKDDLYLAQQRMKLYADKRRIEREFDIGDEVFLKLQPYRQTSISLKKQLKPSAKYFGPYKVIERIRKVAYGMHLLHKSKMHPMFRVSLLKKKIDLKHFPSMNLPKLEDVIYKNFLVPILDRGLIPKKNVVVP</sequence>
<gene>
    <name evidence="2" type="ORF">Scaly_0484400</name>
</gene>
<evidence type="ECO:0000313" key="2">
    <source>
        <dbReference type="EMBL" id="KAL0381971.1"/>
    </source>
</evidence>
<reference evidence="2" key="2">
    <citation type="journal article" date="2024" name="Plant">
        <title>Genomic evolution and insights into agronomic trait innovations of Sesamum species.</title>
        <authorList>
            <person name="Miao H."/>
            <person name="Wang L."/>
            <person name="Qu L."/>
            <person name="Liu H."/>
            <person name="Sun Y."/>
            <person name="Le M."/>
            <person name="Wang Q."/>
            <person name="Wei S."/>
            <person name="Zheng Y."/>
            <person name="Lin W."/>
            <person name="Duan Y."/>
            <person name="Cao H."/>
            <person name="Xiong S."/>
            <person name="Wang X."/>
            <person name="Wei L."/>
            <person name="Li C."/>
            <person name="Ma Q."/>
            <person name="Ju M."/>
            <person name="Zhao R."/>
            <person name="Li G."/>
            <person name="Mu C."/>
            <person name="Tian Q."/>
            <person name="Mei H."/>
            <person name="Zhang T."/>
            <person name="Gao T."/>
            <person name="Zhang H."/>
        </authorList>
    </citation>
    <scope>NUCLEOTIDE SEQUENCE</scope>
    <source>
        <strain evidence="2">KEN8</strain>
    </source>
</reference>
<evidence type="ECO:0000259" key="1">
    <source>
        <dbReference type="Pfam" id="PF24626"/>
    </source>
</evidence>
<reference evidence="2" key="1">
    <citation type="submission" date="2020-06" db="EMBL/GenBank/DDBJ databases">
        <authorList>
            <person name="Li T."/>
            <person name="Hu X."/>
            <person name="Zhang T."/>
            <person name="Song X."/>
            <person name="Zhang H."/>
            <person name="Dai N."/>
            <person name="Sheng W."/>
            <person name="Hou X."/>
            <person name="Wei L."/>
        </authorList>
    </citation>
    <scope>NUCLEOTIDE SEQUENCE</scope>
    <source>
        <strain evidence="2">KEN8</strain>
        <tissue evidence="2">Leaf</tissue>
    </source>
</reference>
<dbReference type="InterPro" id="IPR056924">
    <property type="entry name" value="SH3_Tf2-1"/>
</dbReference>
<name>A0AAW2RRB9_9LAMI</name>
<organism evidence="2">
    <name type="scientific">Sesamum calycinum</name>
    <dbReference type="NCBI Taxonomy" id="2727403"/>
    <lineage>
        <taxon>Eukaryota</taxon>
        <taxon>Viridiplantae</taxon>
        <taxon>Streptophyta</taxon>
        <taxon>Embryophyta</taxon>
        <taxon>Tracheophyta</taxon>
        <taxon>Spermatophyta</taxon>
        <taxon>Magnoliopsida</taxon>
        <taxon>eudicotyledons</taxon>
        <taxon>Gunneridae</taxon>
        <taxon>Pentapetalae</taxon>
        <taxon>asterids</taxon>
        <taxon>lamiids</taxon>
        <taxon>Lamiales</taxon>
        <taxon>Pedaliaceae</taxon>
        <taxon>Sesamum</taxon>
    </lineage>
</organism>
<feature type="domain" description="Tf2-1-like SH3-like" evidence="1">
    <location>
        <begin position="38"/>
        <end position="102"/>
    </location>
</feature>
<dbReference type="AlphaFoldDB" id="A0AAW2RRB9"/>
<dbReference type="PANTHER" id="PTHR46148">
    <property type="entry name" value="CHROMO DOMAIN-CONTAINING PROTEIN"/>
    <property type="match status" value="1"/>
</dbReference>
<protein>
    <recommendedName>
        <fullName evidence="1">Tf2-1-like SH3-like domain-containing protein</fullName>
    </recommendedName>
</protein>
<accession>A0AAW2RRB9</accession>
<dbReference type="PANTHER" id="PTHR46148:SF52">
    <property type="entry name" value="OS04G0603800 PROTEIN"/>
    <property type="match status" value="1"/>
</dbReference>
<proteinExistence type="predicted"/>
<dbReference type="Pfam" id="PF24626">
    <property type="entry name" value="SH3_Tf2-1"/>
    <property type="match status" value="1"/>
</dbReference>